<keyword evidence="4 9" id="KW-1133">Transmembrane helix</keyword>
<dbReference type="GO" id="GO:0005886">
    <property type="term" value="C:plasma membrane"/>
    <property type="evidence" value="ECO:0007669"/>
    <property type="project" value="UniProtKB-SubCell"/>
</dbReference>
<keyword evidence="6 9" id="KW-0472">Membrane</keyword>
<evidence type="ECO:0000256" key="2">
    <source>
        <dbReference type="ARBA" id="ARBA00022475"/>
    </source>
</evidence>
<evidence type="ECO:0000313" key="11">
    <source>
        <dbReference type="EMBL" id="RXN19263.1"/>
    </source>
</evidence>
<evidence type="ECO:0000259" key="10">
    <source>
        <dbReference type="PROSITE" id="PS50262"/>
    </source>
</evidence>
<keyword evidence="3 9" id="KW-0812">Transmembrane</keyword>
<dbReference type="PANTHER" id="PTHR22752:SF14">
    <property type="entry name" value="G-PROTEIN COUPLED RECEPTORS FAMILY 1 PROFILE DOMAIN-CONTAINING PROTEIN"/>
    <property type="match status" value="1"/>
</dbReference>
<keyword evidence="2" id="KW-1003">Cell membrane</keyword>
<dbReference type="FunFam" id="1.20.1070.10:FF:000464">
    <property type="entry name" value="Trace amine-associated receptor 1"/>
    <property type="match status" value="1"/>
</dbReference>
<evidence type="ECO:0000256" key="3">
    <source>
        <dbReference type="ARBA" id="ARBA00022692"/>
    </source>
</evidence>
<dbReference type="AlphaFoldDB" id="A0A498MHJ5"/>
<gene>
    <name evidence="11" type="ORF">ROHU_025859</name>
</gene>
<evidence type="ECO:0000256" key="5">
    <source>
        <dbReference type="ARBA" id="ARBA00023040"/>
    </source>
</evidence>
<feature type="transmembrane region" description="Helical" evidence="9">
    <location>
        <begin position="259"/>
        <end position="277"/>
    </location>
</feature>
<dbReference type="SUPFAM" id="SSF81321">
    <property type="entry name" value="Family A G protein-coupled receptor-like"/>
    <property type="match status" value="1"/>
</dbReference>
<dbReference type="CDD" id="cd00637">
    <property type="entry name" value="7tm_classA_rhodopsin-like"/>
    <property type="match status" value="1"/>
</dbReference>
<dbReference type="Pfam" id="PF00001">
    <property type="entry name" value="7tm_1"/>
    <property type="match status" value="1"/>
</dbReference>
<keyword evidence="7 11" id="KW-0675">Receptor</keyword>
<comment type="caution">
    <text evidence="11">The sequence shown here is derived from an EMBL/GenBank/DDBJ whole genome shotgun (WGS) entry which is preliminary data.</text>
</comment>
<dbReference type="GO" id="GO:0004930">
    <property type="term" value="F:G protein-coupled receptor activity"/>
    <property type="evidence" value="ECO:0007669"/>
    <property type="project" value="UniProtKB-KW"/>
</dbReference>
<proteinExistence type="predicted"/>
<keyword evidence="12" id="KW-1185">Reference proteome</keyword>
<dbReference type="EMBL" id="QBIY01012676">
    <property type="protein sequence ID" value="RXN19263.1"/>
    <property type="molecule type" value="Genomic_DNA"/>
</dbReference>
<dbReference type="Gene3D" id="1.20.1070.10">
    <property type="entry name" value="Rhodopsin 7-helix transmembrane proteins"/>
    <property type="match status" value="1"/>
</dbReference>
<feature type="transmembrane region" description="Helical" evidence="9">
    <location>
        <begin position="41"/>
        <end position="63"/>
    </location>
</feature>
<feature type="transmembrane region" description="Helical" evidence="9">
    <location>
        <begin position="6"/>
        <end position="29"/>
    </location>
</feature>
<evidence type="ECO:0000313" key="12">
    <source>
        <dbReference type="Proteomes" id="UP000290572"/>
    </source>
</evidence>
<dbReference type="STRING" id="84645.A0A498MHJ5"/>
<dbReference type="PRINTS" id="PR00237">
    <property type="entry name" value="GPCRRHODOPSN"/>
</dbReference>
<dbReference type="PANTHER" id="PTHR22752">
    <property type="entry name" value="G PROTEIN-COUPLED RECEPTOR"/>
    <property type="match status" value="1"/>
</dbReference>
<evidence type="ECO:0000256" key="1">
    <source>
        <dbReference type="ARBA" id="ARBA00004651"/>
    </source>
</evidence>
<protein>
    <submittedName>
        <fullName evidence="11">Adenosine receptor A3-like protein</fullName>
    </submittedName>
</protein>
<evidence type="ECO:0000256" key="9">
    <source>
        <dbReference type="SAM" id="Phobius"/>
    </source>
</evidence>
<sequence length="347" mass="38753">MQWAAAVYAALMIGSSIFSVLGNLVLLLVVSLNRSLQTDTWVLTLSFCLCDLALGISTIPFGIHNSVFQVKSYPSKSATCKGSAFLFLLLQVASIHSLTWATVDKFIEICFALSYPVIFTAYRAKIILAGVWVYSILNAALPLFGFGSYVYSETKFLCVPSFKPSSIAFNMLFMVVGIIIPIVLMCSMYAYIVYIARNQVRRGTFVCNEDHCFYVPASNYFKSSIVMVTTIVCLLVCWLPYIVICFYETLTGKDSPQPASAVATWLVLFTSALNPWINSMTQTRYRAALRKSLNKIRQMFEYPRKDSLSQCTTIQLRRESNSFSLPAPTVPPALQTNNEAQQDLTLV</sequence>
<comment type="subcellular location">
    <subcellularLocation>
        <location evidence="1">Cell membrane</location>
        <topology evidence="1">Multi-pass membrane protein</topology>
    </subcellularLocation>
</comment>
<dbReference type="Proteomes" id="UP000290572">
    <property type="component" value="Unassembled WGS sequence"/>
</dbReference>
<evidence type="ECO:0000256" key="7">
    <source>
        <dbReference type="ARBA" id="ARBA00023170"/>
    </source>
</evidence>
<name>A0A498MHJ5_LABRO</name>
<dbReference type="InterPro" id="IPR000276">
    <property type="entry name" value="GPCR_Rhodpsn"/>
</dbReference>
<dbReference type="PROSITE" id="PS50262">
    <property type="entry name" value="G_PROTEIN_RECEP_F1_2"/>
    <property type="match status" value="1"/>
</dbReference>
<feature type="domain" description="G-protein coupled receptors family 1 profile" evidence="10">
    <location>
        <begin position="22"/>
        <end position="278"/>
    </location>
</feature>
<reference evidence="11 12" key="1">
    <citation type="submission" date="2018-03" db="EMBL/GenBank/DDBJ databases">
        <title>Draft genome sequence of Rohu Carp (Labeo rohita).</title>
        <authorList>
            <person name="Das P."/>
            <person name="Kushwaha B."/>
            <person name="Joshi C.G."/>
            <person name="Kumar D."/>
            <person name="Nagpure N.S."/>
            <person name="Sahoo L."/>
            <person name="Das S.P."/>
            <person name="Bit A."/>
            <person name="Patnaik S."/>
            <person name="Meher P.K."/>
            <person name="Jayasankar P."/>
            <person name="Koringa P.G."/>
            <person name="Patel N.V."/>
            <person name="Hinsu A.T."/>
            <person name="Kumar R."/>
            <person name="Pandey M."/>
            <person name="Agarwal S."/>
            <person name="Srivastava S."/>
            <person name="Singh M."/>
            <person name="Iquebal M.A."/>
            <person name="Jaiswal S."/>
            <person name="Angadi U.B."/>
            <person name="Kumar N."/>
            <person name="Raza M."/>
            <person name="Shah T.M."/>
            <person name="Rai A."/>
            <person name="Jena J.K."/>
        </authorList>
    </citation>
    <scope>NUCLEOTIDE SEQUENCE [LARGE SCALE GENOMIC DNA]</scope>
    <source>
        <strain evidence="11">DASCIFA01</strain>
        <tissue evidence="11">Testis</tissue>
    </source>
</reference>
<dbReference type="InterPro" id="IPR017452">
    <property type="entry name" value="GPCR_Rhodpsn_7TM"/>
</dbReference>
<accession>A0A498MHJ5</accession>
<organism evidence="11 12">
    <name type="scientific">Labeo rohita</name>
    <name type="common">Indian major carp</name>
    <name type="synonym">Cyprinus rohita</name>
    <dbReference type="NCBI Taxonomy" id="84645"/>
    <lineage>
        <taxon>Eukaryota</taxon>
        <taxon>Metazoa</taxon>
        <taxon>Chordata</taxon>
        <taxon>Craniata</taxon>
        <taxon>Vertebrata</taxon>
        <taxon>Euteleostomi</taxon>
        <taxon>Actinopterygii</taxon>
        <taxon>Neopterygii</taxon>
        <taxon>Teleostei</taxon>
        <taxon>Ostariophysi</taxon>
        <taxon>Cypriniformes</taxon>
        <taxon>Cyprinidae</taxon>
        <taxon>Labeoninae</taxon>
        <taxon>Labeonini</taxon>
        <taxon>Labeo</taxon>
    </lineage>
</organism>
<evidence type="ECO:0000256" key="4">
    <source>
        <dbReference type="ARBA" id="ARBA00022989"/>
    </source>
</evidence>
<keyword evidence="5" id="KW-0297">G-protein coupled receptor</keyword>
<feature type="transmembrane region" description="Helical" evidence="9">
    <location>
        <begin position="225"/>
        <end position="247"/>
    </location>
</feature>
<feature type="transmembrane region" description="Helical" evidence="9">
    <location>
        <begin position="124"/>
        <end position="147"/>
    </location>
</feature>
<keyword evidence="8" id="KW-0807">Transducer</keyword>
<evidence type="ECO:0000256" key="8">
    <source>
        <dbReference type="ARBA" id="ARBA00023224"/>
    </source>
</evidence>
<evidence type="ECO:0000256" key="6">
    <source>
        <dbReference type="ARBA" id="ARBA00023136"/>
    </source>
</evidence>
<feature type="transmembrane region" description="Helical" evidence="9">
    <location>
        <begin position="167"/>
        <end position="192"/>
    </location>
</feature>